<proteinExistence type="predicted"/>
<accession>A0A1V8T828</accession>
<reference evidence="2" key="1">
    <citation type="submission" date="2017-03" db="EMBL/GenBank/DDBJ databases">
        <title>Genomes of endolithic fungi from Antarctica.</title>
        <authorList>
            <person name="Coleine C."/>
            <person name="Masonjones S."/>
            <person name="Stajich J.E."/>
        </authorList>
    </citation>
    <scope>NUCLEOTIDE SEQUENCE [LARGE SCALE GENOMIC DNA]</scope>
    <source>
        <strain evidence="2">CCFEE 5527</strain>
    </source>
</reference>
<dbReference type="OrthoDB" id="3643184at2759"/>
<evidence type="ECO:0000313" key="2">
    <source>
        <dbReference type="Proteomes" id="UP000192596"/>
    </source>
</evidence>
<organism evidence="1 2">
    <name type="scientific">Cryoendolithus antarcticus</name>
    <dbReference type="NCBI Taxonomy" id="1507870"/>
    <lineage>
        <taxon>Eukaryota</taxon>
        <taxon>Fungi</taxon>
        <taxon>Dikarya</taxon>
        <taxon>Ascomycota</taxon>
        <taxon>Pezizomycotina</taxon>
        <taxon>Dothideomycetes</taxon>
        <taxon>Dothideomycetidae</taxon>
        <taxon>Cladosporiales</taxon>
        <taxon>Cladosporiaceae</taxon>
        <taxon>Cryoendolithus</taxon>
    </lineage>
</organism>
<sequence>MSSNSLSRGIWRHFQTNKTAAVEACPLFALPTEVYDKILAYPFPPVPRLKLLFSRDWDTMEKEKQQTSPPYNVRPTPAPEVNEWLVSKRFFHDAAKTWFAAQTFDFCMRCERKPRPETLRVVLKYSSFADVPSAMIPRLLICRSLKHVGIELRPEDFELVDGGRCGWKDCLTETEVDVIRVNTGLSTLPRFASLEIYQPEDSDVRWPSGLNDLQRQLLLLPTNVYRLQALTRQRAATKSAIPESAWSYAPRPMCMGSKVYMANANPLLPAYVRLGSVRSFLRITGIILQVFGLTMLLIKVVDLSVGEQILPGLFKLLI</sequence>
<gene>
    <name evidence="1" type="ORF">B0A48_07186</name>
</gene>
<dbReference type="InParanoid" id="A0A1V8T828"/>
<comment type="caution">
    <text evidence="1">The sequence shown here is derived from an EMBL/GenBank/DDBJ whole genome shotgun (WGS) entry which is preliminary data.</text>
</comment>
<dbReference type="Proteomes" id="UP000192596">
    <property type="component" value="Unassembled WGS sequence"/>
</dbReference>
<evidence type="ECO:0000313" key="1">
    <source>
        <dbReference type="EMBL" id="OQO07489.1"/>
    </source>
</evidence>
<name>A0A1V8T828_9PEZI</name>
<dbReference type="AlphaFoldDB" id="A0A1V8T828"/>
<dbReference type="EMBL" id="NAJO01000014">
    <property type="protein sequence ID" value="OQO07489.1"/>
    <property type="molecule type" value="Genomic_DNA"/>
</dbReference>
<protein>
    <submittedName>
        <fullName evidence="1">Uncharacterized protein</fullName>
    </submittedName>
</protein>
<keyword evidence="2" id="KW-1185">Reference proteome</keyword>